<evidence type="ECO:0000256" key="3">
    <source>
        <dbReference type="SAM" id="MobiDB-lite"/>
    </source>
</evidence>
<feature type="disulfide bond" evidence="2">
    <location>
        <begin position="237"/>
        <end position="246"/>
    </location>
</feature>
<dbReference type="WBParaSite" id="TTAC_0001048201-mRNA-1">
    <property type="protein sequence ID" value="TTAC_0001048201-mRNA-1"/>
    <property type="gene ID" value="TTAC_0001048201"/>
</dbReference>
<evidence type="ECO:0000313" key="6">
    <source>
        <dbReference type="Proteomes" id="UP000274429"/>
    </source>
</evidence>
<dbReference type="PROSITE" id="PS00022">
    <property type="entry name" value="EGF_1"/>
    <property type="match status" value="1"/>
</dbReference>
<feature type="region of interest" description="Disordered" evidence="3">
    <location>
        <begin position="411"/>
        <end position="436"/>
    </location>
</feature>
<dbReference type="SMART" id="SM00181">
    <property type="entry name" value="EGF"/>
    <property type="match status" value="3"/>
</dbReference>
<evidence type="ECO:0000256" key="1">
    <source>
        <dbReference type="ARBA" id="ARBA00023157"/>
    </source>
</evidence>
<proteinExistence type="predicted"/>
<feature type="domain" description="EGF-like" evidence="4">
    <location>
        <begin position="122"/>
        <end position="158"/>
    </location>
</feature>
<dbReference type="STRING" id="6205.A0A0R3XAA5"/>
<keyword evidence="2" id="KW-0245">EGF-like domain</keyword>
<dbReference type="PROSITE" id="PS01186">
    <property type="entry name" value="EGF_2"/>
    <property type="match status" value="1"/>
</dbReference>
<dbReference type="InterPro" id="IPR051830">
    <property type="entry name" value="NOTCH_homolog"/>
</dbReference>
<dbReference type="Gene3D" id="2.10.25.10">
    <property type="entry name" value="Laminin"/>
    <property type="match status" value="3"/>
</dbReference>
<keyword evidence="6" id="KW-1185">Reference proteome</keyword>
<dbReference type="InterPro" id="IPR000742">
    <property type="entry name" value="EGF"/>
</dbReference>
<name>A0A0R3XAA5_HYDTA</name>
<dbReference type="InterPro" id="IPR000152">
    <property type="entry name" value="EGF-type_Asp/Asn_hydroxyl_site"/>
</dbReference>
<evidence type="ECO:0000259" key="4">
    <source>
        <dbReference type="PROSITE" id="PS50026"/>
    </source>
</evidence>
<comment type="caution">
    <text evidence="2">Lacks conserved residue(s) required for the propagation of feature annotation.</text>
</comment>
<reference evidence="5 6" key="2">
    <citation type="submission" date="2018-11" db="EMBL/GenBank/DDBJ databases">
        <authorList>
            <consortium name="Pathogen Informatics"/>
        </authorList>
    </citation>
    <scope>NUCLEOTIDE SEQUENCE [LARGE SCALE GENOMIC DNA]</scope>
</reference>
<dbReference type="Proteomes" id="UP000274429">
    <property type="component" value="Unassembled WGS sequence"/>
</dbReference>
<sequence>MDNDRLSDPDLIGTYTYSFLPSALSSWEHIYPNNRKNAHSSTNLSAVRVKQPVLSLHSPFYFRMYVKIRRTCKPHHFGPSCIPCHIPKARGTCDFNGFPICNAGRLLCTTSSLGYSGPECSQHNFCRDSSPCAPFAVCVNTEDSFICLCDGTSGKRCEVGFDPCSEHICLHNGTCIAVGENRNFAECINCDVGWSGLHCEEKADACAEEERRLGRPPCANGGHCVSRMNGTVLTCLCEDGWQGPRCEMAFTTVGHCGIVRRLLLSQIKSAFHSIPFRYQLFLWPSQFASSITKPRGVEMQPVKVDLNGDLCKANNLYEEMGNKSATGGKKLLESLDYDLPSSKSVNDADYEDYEAMAIQQYDPIHKAFTPVPASESFDNEEYEPVSMRAHDGGLVTQTPEPGSAYLNNEEYETVSETTDYRPLPAPPMGSNAKAFL</sequence>
<dbReference type="EMBL" id="UYWX01021730">
    <property type="protein sequence ID" value="VDM35445.1"/>
    <property type="molecule type" value="Genomic_DNA"/>
</dbReference>
<evidence type="ECO:0000256" key="2">
    <source>
        <dbReference type="PROSITE-ProRule" id="PRU00076"/>
    </source>
</evidence>
<dbReference type="PROSITE" id="PS00010">
    <property type="entry name" value="ASX_HYDROXYL"/>
    <property type="match status" value="1"/>
</dbReference>
<feature type="disulfide bond" evidence="2">
    <location>
        <begin position="190"/>
        <end position="199"/>
    </location>
</feature>
<feature type="domain" description="EGF-like" evidence="4">
    <location>
        <begin position="160"/>
        <end position="200"/>
    </location>
</feature>
<dbReference type="OrthoDB" id="430340at2759"/>
<evidence type="ECO:0000313" key="5">
    <source>
        <dbReference type="EMBL" id="VDM35445.1"/>
    </source>
</evidence>
<dbReference type="PANTHER" id="PTHR24033">
    <property type="entry name" value="EGF-LIKE DOMAIN-CONTAINING PROTEIN"/>
    <property type="match status" value="1"/>
</dbReference>
<feature type="domain" description="EGF-like" evidence="4">
    <location>
        <begin position="202"/>
        <end position="247"/>
    </location>
</feature>
<keyword evidence="1 2" id="KW-1015">Disulfide bond</keyword>
<protein>
    <submittedName>
        <fullName evidence="7">EGF-like domain-containing protein</fullName>
    </submittedName>
</protein>
<dbReference type="GO" id="GO:0005509">
    <property type="term" value="F:calcium ion binding"/>
    <property type="evidence" value="ECO:0007669"/>
    <property type="project" value="InterPro"/>
</dbReference>
<dbReference type="PROSITE" id="PS50026">
    <property type="entry name" value="EGF_3"/>
    <property type="match status" value="3"/>
</dbReference>
<dbReference type="CDD" id="cd00054">
    <property type="entry name" value="EGF_CA"/>
    <property type="match status" value="2"/>
</dbReference>
<dbReference type="InterPro" id="IPR001881">
    <property type="entry name" value="EGF-like_Ca-bd_dom"/>
</dbReference>
<dbReference type="SMART" id="SM00179">
    <property type="entry name" value="EGF_CA"/>
    <property type="match status" value="2"/>
</dbReference>
<feature type="disulfide bond" evidence="2">
    <location>
        <begin position="218"/>
        <end position="235"/>
    </location>
</feature>
<evidence type="ECO:0000313" key="7">
    <source>
        <dbReference type="WBParaSite" id="TTAC_0001048201-mRNA-1"/>
    </source>
</evidence>
<dbReference type="AlphaFoldDB" id="A0A0R3XAA5"/>
<gene>
    <name evidence="5" type="ORF">TTAC_LOCUS10465</name>
</gene>
<organism evidence="7">
    <name type="scientific">Hydatigena taeniaeformis</name>
    <name type="common">Feline tapeworm</name>
    <name type="synonym">Taenia taeniaeformis</name>
    <dbReference type="NCBI Taxonomy" id="6205"/>
    <lineage>
        <taxon>Eukaryota</taxon>
        <taxon>Metazoa</taxon>
        <taxon>Spiralia</taxon>
        <taxon>Lophotrochozoa</taxon>
        <taxon>Platyhelminthes</taxon>
        <taxon>Cestoda</taxon>
        <taxon>Eucestoda</taxon>
        <taxon>Cyclophyllidea</taxon>
        <taxon>Taeniidae</taxon>
        <taxon>Hydatigera</taxon>
    </lineage>
</organism>
<dbReference type="PANTHER" id="PTHR24033:SF151">
    <property type="entry name" value="NOTCH 2"/>
    <property type="match status" value="1"/>
</dbReference>
<accession>A0A0R3XAA5</accession>
<reference evidence="7" key="1">
    <citation type="submission" date="2017-02" db="UniProtKB">
        <authorList>
            <consortium name="WormBaseParasite"/>
        </authorList>
    </citation>
    <scope>IDENTIFICATION</scope>
</reference>
<dbReference type="SUPFAM" id="SSF57196">
    <property type="entry name" value="EGF/Laminin"/>
    <property type="match status" value="2"/>
</dbReference>